<proteinExistence type="predicted"/>
<dbReference type="KEGG" id="pya:PYCH_09880"/>
<dbReference type="GeneID" id="32173574"/>
<feature type="region of interest" description="Disordered" evidence="1">
    <location>
        <begin position="22"/>
        <end position="51"/>
    </location>
</feature>
<dbReference type="eggNOG" id="arCOG02087">
    <property type="taxonomic scope" value="Archaea"/>
</dbReference>
<sequence>MSVELKPGKYELIIKKEGYEEEKTEIQLEDGEEATSLTSRSTTADPSLKPF</sequence>
<evidence type="ECO:0000313" key="4">
    <source>
        <dbReference type="Proteomes" id="UP000008386"/>
    </source>
</evidence>
<dbReference type="InterPro" id="IPR013229">
    <property type="entry name" value="PEGA"/>
</dbReference>
<protein>
    <recommendedName>
        <fullName evidence="2">PEGA domain-containing protein</fullName>
    </recommendedName>
</protein>
<dbReference type="Pfam" id="PF08308">
    <property type="entry name" value="PEGA"/>
    <property type="match status" value="1"/>
</dbReference>
<dbReference type="HOGENOM" id="CLU_3094271_0_0_2"/>
<evidence type="ECO:0000313" key="3">
    <source>
        <dbReference type="EMBL" id="AEH24673.1"/>
    </source>
</evidence>
<name>F8AEJ4_PYRYC</name>
<evidence type="ECO:0000256" key="1">
    <source>
        <dbReference type="SAM" id="MobiDB-lite"/>
    </source>
</evidence>
<dbReference type="EMBL" id="CP002779">
    <property type="protein sequence ID" value="AEH24673.1"/>
    <property type="molecule type" value="Genomic_DNA"/>
</dbReference>
<accession>F8AEJ4</accession>
<gene>
    <name evidence="3" type="ordered locus">PYCH_09880</name>
</gene>
<feature type="domain" description="PEGA" evidence="2">
    <location>
        <begin position="3"/>
        <end position="34"/>
    </location>
</feature>
<keyword evidence="4" id="KW-1185">Reference proteome</keyword>
<feature type="compositionally biased region" description="Acidic residues" evidence="1">
    <location>
        <begin position="22"/>
        <end position="33"/>
    </location>
</feature>
<organism evidence="3 4">
    <name type="scientific">Pyrococcus yayanosii (strain CH1 / JCM 16557)</name>
    <dbReference type="NCBI Taxonomy" id="529709"/>
    <lineage>
        <taxon>Archaea</taxon>
        <taxon>Methanobacteriati</taxon>
        <taxon>Methanobacteriota</taxon>
        <taxon>Thermococci</taxon>
        <taxon>Thermococcales</taxon>
        <taxon>Thermococcaceae</taxon>
        <taxon>Pyrococcus</taxon>
    </lineage>
</organism>
<reference evidence="3 4" key="1">
    <citation type="journal article" date="2011" name="J. Bacteriol.">
        <title>Complete genome sequence of the obligate piezophilic hyperthermophilic archaeon Pyrococcus yayanosii CH1.</title>
        <authorList>
            <person name="Jun X."/>
            <person name="Lupeng L."/>
            <person name="Minjuan X."/>
            <person name="Oger P."/>
            <person name="Fengping W."/>
            <person name="Jebbar M."/>
            <person name="Xiang X."/>
        </authorList>
    </citation>
    <scope>NUCLEOTIDE SEQUENCE [LARGE SCALE GENOMIC DNA]</scope>
    <source>
        <strain evidence="4">CH1 / JCM 16557</strain>
    </source>
</reference>
<dbReference type="AlphaFoldDB" id="F8AEJ4"/>
<feature type="compositionally biased region" description="Polar residues" evidence="1">
    <location>
        <begin position="35"/>
        <end position="45"/>
    </location>
</feature>
<evidence type="ECO:0000259" key="2">
    <source>
        <dbReference type="Pfam" id="PF08308"/>
    </source>
</evidence>
<dbReference type="Proteomes" id="UP000008386">
    <property type="component" value="Chromosome"/>
</dbReference>
<dbReference type="RefSeq" id="WP_013905730.1">
    <property type="nucleotide sequence ID" value="NC_015680.1"/>
</dbReference>